<accession>A0A3D1JGI8</accession>
<dbReference type="SUPFAM" id="SSF82282">
    <property type="entry name" value="Homocysteine S-methyltransferase"/>
    <property type="match status" value="1"/>
</dbReference>
<protein>
    <submittedName>
        <fullName evidence="6">Homocysteine S-methyltransferase family protein</fullName>
    </submittedName>
</protein>
<keyword evidence="3 4" id="KW-0862">Zinc</keyword>
<feature type="binding site" evidence="3 4">
    <location>
        <position position="220"/>
    </location>
    <ligand>
        <name>Zn(2+)</name>
        <dbReference type="ChEBI" id="CHEBI:29105"/>
    </ligand>
</feature>
<evidence type="ECO:0000256" key="1">
    <source>
        <dbReference type="ARBA" id="ARBA00022603"/>
    </source>
</evidence>
<evidence type="ECO:0000256" key="4">
    <source>
        <dbReference type="PROSITE-ProRule" id="PRU00333"/>
    </source>
</evidence>
<evidence type="ECO:0000313" key="6">
    <source>
        <dbReference type="EMBL" id="HCE17357.1"/>
    </source>
</evidence>
<dbReference type="AlphaFoldDB" id="A0A3D1JGI8"/>
<dbReference type="GO" id="GO:0008168">
    <property type="term" value="F:methyltransferase activity"/>
    <property type="evidence" value="ECO:0007669"/>
    <property type="project" value="UniProtKB-UniRule"/>
</dbReference>
<feature type="binding site" evidence="3 4">
    <location>
        <position position="287"/>
    </location>
    <ligand>
        <name>Zn(2+)</name>
        <dbReference type="ChEBI" id="CHEBI:29105"/>
    </ligand>
</feature>
<sequence>MQRMPPGGLEMISSRFFDLLHSGKPVVLDGATGTNLQARGLPTGTPSDVWVLDNPAEVIRLHHDFITAGAEVILTNTFGSSRLHLAHAGLDARFEETNRTAVALARQAAAGSEVLVAGSLGPLGEMLEPAGTLSAETAAQVYAEQARLLAEAGVDLLVIETQFDLNEALAAVRGVKSVTDLPLVCSFSYDRGTRTMMGLRPAQAAQALAGAGLAAIGINCGRSLEDNRRALDELRAATDLPIWFKPNAGLPHSDAEGRMIYDVTPAMMGEQVAGWVAGGAVLVGGCCGTSPEHLRAIAEAVRKVA</sequence>
<dbReference type="GO" id="GO:0008270">
    <property type="term" value="F:zinc ion binding"/>
    <property type="evidence" value="ECO:0007669"/>
    <property type="project" value="InterPro"/>
</dbReference>
<organism evidence="6 7">
    <name type="scientific">Anaerolinea thermolimosa</name>
    <dbReference type="NCBI Taxonomy" id="229919"/>
    <lineage>
        <taxon>Bacteria</taxon>
        <taxon>Bacillati</taxon>
        <taxon>Chloroflexota</taxon>
        <taxon>Anaerolineae</taxon>
        <taxon>Anaerolineales</taxon>
        <taxon>Anaerolineaceae</taxon>
        <taxon>Anaerolinea</taxon>
    </lineage>
</organism>
<evidence type="ECO:0000313" key="7">
    <source>
        <dbReference type="Proteomes" id="UP000264141"/>
    </source>
</evidence>
<feature type="binding site" evidence="3 4">
    <location>
        <position position="286"/>
    </location>
    <ligand>
        <name>Zn(2+)</name>
        <dbReference type="ChEBI" id="CHEBI:29105"/>
    </ligand>
</feature>
<dbReference type="PIRSF" id="PIRSF037505">
    <property type="entry name" value="Betaine_HMT"/>
    <property type="match status" value="1"/>
</dbReference>
<dbReference type="Gene3D" id="3.20.20.330">
    <property type="entry name" value="Homocysteine-binding-like domain"/>
    <property type="match status" value="1"/>
</dbReference>
<evidence type="ECO:0000256" key="3">
    <source>
        <dbReference type="PIRSR" id="PIRSR037505-2"/>
    </source>
</evidence>
<dbReference type="GO" id="GO:0032259">
    <property type="term" value="P:methylation"/>
    <property type="evidence" value="ECO:0007669"/>
    <property type="project" value="UniProtKB-KW"/>
</dbReference>
<proteinExistence type="predicted"/>
<dbReference type="STRING" id="229919.GCA_001050195_03255"/>
<dbReference type="Proteomes" id="UP000264141">
    <property type="component" value="Unassembled WGS sequence"/>
</dbReference>
<evidence type="ECO:0000259" key="5">
    <source>
        <dbReference type="PROSITE" id="PS50970"/>
    </source>
</evidence>
<comment type="cofactor">
    <cofactor evidence="3">
        <name>Zn(2+)</name>
        <dbReference type="ChEBI" id="CHEBI:29105"/>
    </cofactor>
    <text evidence="3">Binds 1 zinc ion per subunit.</text>
</comment>
<dbReference type="EMBL" id="DPBP01000025">
    <property type="protein sequence ID" value="HCE17357.1"/>
    <property type="molecule type" value="Genomic_DNA"/>
</dbReference>
<reference evidence="6 7" key="1">
    <citation type="journal article" date="2018" name="Nat. Biotechnol.">
        <title>A standardized bacterial taxonomy based on genome phylogeny substantially revises the tree of life.</title>
        <authorList>
            <person name="Parks D.H."/>
            <person name="Chuvochina M."/>
            <person name="Waite D.W."/>
            <person name="Rinke C."/>
            <person name="Skarshewski A."/>
            <person name="Chaumeil P.A."/>
            <person name="Hugenholtz P."/>
        </authorList>
    </citation>
    <scope>NUCLEOTIDE SEQUENCE [LARGE SCALE GENOMIC DNA]</scope>
    <source>
        <strain evidence="6">UBA8781</strain>
    </source>
</reference>
<evidence type="ECO:0000256" key="2">
    <source>
        <dbReference type="ARBA" id="ARBA00022679"/>
    </source>
</evidence>
<dbReference type="PANTHER" id="PTHR11103">
    <property type="entry name" value="SLR1189 PROTEIN"/>
    <property type="match status" value="1"/>
</dbReference>
<dbReference type="InterPro" id="IPR003726">
    <property type="entry name" value="HCY_dom"/>
</dbReference>
<feature type="domain" description="Hcy-binding" evidence="5">
    <location>
        <begin position="14"/>
        <end position="301"/>
    </location>
</feature>
<dbReference type="PROSITE" id="PS50970">
    <property type="entry name" value="HCY"/>
    <property type="match status" value="1"/>
</dbReference>
<dbReference type="PANTHER" id="PTHR11103:SF18">
    <property type="entry name" value="SLR1189 PROTEIN"/>
    <property type="match status" value="1"/>
</dbReference>
<dbReference type="GO" id="GO:0009086">
    <property type="term" value="P:methionine biosynthetic process"/>
    <property type="evidence" value="ECO:0007669"/>
    <property type="project" value="InterPro"/>
</dbReference>
<name>A0A3D1JGI8_9CHLR</name>
<keyword evidence="2 4" id="KW-0808">Transferase</keyword>
<dbReference type="InterPro" id="IPR036589">
    <property type="entry name" value="HCY_dom_sf"/>
</dbReference>
<dbReference type="Pfam" id="PF02574">
    <property type="entry name" value="S-methyl_trans"/>
    <property type="match status" value="1"/>
</dbReference>
<dbReference type="InterPro" id="IPR017226">
    <property type="entry name" value="BHMT-like"/>
</dbReference>
<comment type="caution">
    <text evidence="6">The sequence shown here is derived from an EMBL/GenBank/DDBJ whole genome shotgun (WGS) entry which is preliminary data.</text>
</comment>
<keyword evidence="1 4" id="KW-0489">Methyltransferase</keyword>
<dbReference type="OrthoDB" id="9803687at2"/>
<gene>
    <name evidence="6" type="ORF">DEQ80_05820</name>
</gene>
<keyword evidence="3 4" id="KW-0479">Metal-binding</keyword>